<comment type="caution">
    <text evidence="4">The sequence shown here is derived from an EMBL/GenBank/DDBJ whole genome shotgun (WGS) entry which is preliminary data.</text>
</comment>
<keyword evidence="2" id="KW-0812">Transmembrane</keyword>
<sequence length="1373" mass="147678">MIAWGAAAVLGVAAPEAAEGPPAKETAPVDQPPAATAPVAGPAKDDRGERTKGEAAKDGIGTSAAVGTHPAKKAPAPDPARKAVELDWKPLWTLDVAEGEDWLSGPVAVRGRLIVVPSFGKRIAEADDLDGALVVDGKTGRIVRRITVPRGDVTGVALDGDFAIVSALAGHVVKARLDGLVAWSVPVSAPAGPAALADVNGDGILDALVPVRQSNCEKDRCTVTLLALDGRTGAELWKRDRAVKPDASQPLVVVRKRERGGFDVRLHSELRLDVPTDGEPTEVPYGEPATGELPSWSEEILGWYQEAGRANPAGPFVDGPRRYEVHNFKSAIWFSDEDETSIVFGSGFVTNDDNSQARALFLAVTSSDEAEPARIHRLAGGAHTPTSLGDVDEDGSWELVLVAEGKLQALRTGYRGDVALALPRGDLQNTGVLPARRESIASYESRLPPRDGSWWLAPETEPRSSDFAVLPVCNAVSVSNRATPTESGARVCYEGSKCVDVPTHRKPAHFAFDAGGRRVWAFAKDGTLLAHDRDAARWEEPETPKDPDLDPGSVETLLVADGAVALVGPKHTTLITLEDAVPSAAYGLKFRASDVAHCGERWFANNEGRLVAAFTADLGHWAVVPDHPGPVRSLSCRGRDLTLETGMNRLFVLSSPEPPTDLRRLLWLPAALLLVAAALGAARIAVPRPDPIDHHGEVRRHFGIDVPIRRKEQAAGAQARLAEGLIDFIDNPDTEPPLTIAVCGSWGSGKSSVMNVINGELATTGRHILVWFNAWRFHREEDIAKAFYQTILEEFRRQAGFINRLRVTWTRVRRAGLSGALRFVAYTSAVLGFIALVVVIMQEAIKENAPTSSASAVPVLLGIVATLAGAWSKILGPALKIVNVDPNKMLDEITGRMRFVRDLKSEFETVFSGLKDTMKLVIFVDDLDRCPPERVTDMLEALNVLADTGHCVQVLAMEKVAVERAIEVRFKNLIDHMAEEGEEGAARSYGARYLEKMVTVSVNVPGLDAASVIGARHLAPRTKPESGAAPRPWYRPSFQTVRRRLIDVGAGIGAVVALFFLVQAAGRSMPEGLMKHPAKQLYAWWCDGAKLLAGLDAATSPHAKDEAKSSATAEKKEAPTAAAAPKDGAEAKSNMPETKDSETRGATVPKSSRPKSSAGLSVSPASSSAPRFVIPPQASPVPEPEIAAAPPPATEFPDPLSDERQRLERRESAITAVMLLAVVSVLAGLLALRARQREVSHARQMAKDSEEFSLALERCAADLPPNPRNAIRFANLARFLYYLVRKAEPPAEQRDSSTSGQHVPMELIFCRALAAYWTTGTPRYEGMPLWLKKELGAWLGATEVAGQPKPVAAAQADRTSKRVQKNQDSRSRS</sequence>
<feature type="compositionally biased region" description="Basic and acidic residues" evidence="1">
    <location>
        <begin position="1102"/>
        <end position="1118"/>
    </location>
</feature>
<feature type="transmembrane region" description="Helical" evidence="2">
    <location>
        <begin position="665"/>
        <end position="686"/>
    </location>
</feature>
<dbReference type="Proteomes" id="UP000075260">
    <property type="component" value="Unassembled WGS sequence"/>
</dbReference>
<feature type="region of interest" description="Disordered" evidence="1">
    <location>
        <begin position="1349"/>
        <end position="1373"/>
    </location>
</feature>
<dbReference type="SUPFAM" id="SSF50998">
    <property type="entry name" value="Quinoprotein alcohol dehydrogenase-like"/>
    <property type="match status" value="1"/>
</dbReference>
<dbReference type="Gene3D" id="2.130.10.10">
    <property type="entry name" value="YVTN repeat-like/Quinoprotein amine dehydrogenase"/>
    <property type="match status" value="1"/>
</dbReference>
<dbReference type="InterPro" id="IPR015943">
    <property type="entry name" value="WD40/YVTN_repeat-like_dom_sf"/>
</dbReference>
<feature type="compositionally biased region" description="Low complexity" evidence="1">
    <location>
        <begin position="14"/>
        <end position="42"/>
    </location>
</feature>
<protein>
    <recommendedName>
        <fullName evidence="3">KAP NTPase domain-containing protein</fullName>
    </recommendedName>
</protein>
<dbReference type="InterPro" id="IPR027417">
    <property type="entry name" value="P-loop_NTPase"/>
</dbReference>
<keyword evidence="2" id="KW-0472">Membrane</keyword>
<organism evidence="4 5">
    <name type="scientific">Sorangium cellulosum</name>
    <name type="common">Polyangium cellulosum</name>
    <dbReference type="NCBI Taxonomy" id="56"/>
    <lineage>
        <taxon>Bacteria</taxon>
        <taxon>Pseudomonadati</taxon>
        <taxon>Myxococcota</taxon>
        <taxon>Polyangia</taxon>
        <taxon>Polyangiales</taxon>
        <taxon>Polyangiaceae</taxon>
        <taxon>Sorangium</taxon>
    </lineage>
</organism>
<feature type="region of interest" description="Disordered" evidence="1">
    <location>
        <begin position="1101"/>
        <end position="1200"/>
    </location>
</feature>
<dbReference type="PANTHER" id="PTHR22674">
    <property type="entry name" value="NTPASE, KAP FAMILY P-LOOP DOMAIN-CONTAINING 1"/>
    <property type="match status" value="1"/>
</dbReference>
<dbReference type="RefSeq" id="WP_061608787.1">
    <property type="nucleotide sequence ID" value="NZ_JEMA01000516.1"/>
</dbReference>
<dbReference type="Gene3D" id="3.40.50.300">
    <property type="entry name" value="P-loop containing nucleotide triphosphate hydrolases"/>
    <property type="match status" value="1"/>
</dbReference>
<dbReference type="InterPro" id="IPR011646">
    <property type="entry name" value="KAP_P-loop"/>
</dbReference>
<feature type="transmembrane region" description="Helical" evidence="2">
    <location>
        <begin position="1045"/>
        <end position="1065"/>
    </location>
</feature>
<feature type="compositionally biased region" description="Basic and acidic residues" evidence="1">
    <location>
        <begin position="43"/>
        <end position="57"/>
    </location>
</feature>
<gene>
    <name evidence="4" type="ORF">BE15_47300</name>
</gene>
<evidence type="ECO:0000313" key="4">
    <source>
        <dbReference type="EMBL" id="KYF68935.1"/>
    </source>
</evidence>
<keyword evidence="2" id="KW-1133">Transmembrane helix</keyword>
<evidence type="ECO:0000256" key="1">
    <source>
        <dbReference type="SAM" id="MobiDB-lite"/>
    </source>
</evidence>
<feature type="transmembrane region" description="Helical" evidence="2">
    <location>
        <begin position="1213"/>
        <end position="1232"/>
    </location>
</feature>
<dbReference type="PANTHER" id="PTHR22674:SF6">
    <property type="entry name" value="NTPASE KAP FAMILY P-LOOP DOMAIN-CONTAINING PROTEIN 1"/>
    <property type="match status" value="1"/>
</dbReference>
<feature type="region of interest" description="Disordered" evidence="1">
    <location>
        <begin position="14"/>
        <end position="81"/>
    </location>
</feature>
<proteinExistence type="predicted"/>
<feature type="compositionally biased region" description="Pro residues" evidence="1">
    <location>
        <begin position="1177"/>
        <end position="1194"/>
    </location>
</feature>
<reference evidence="4 5" key="1">
    <citation type="submission" date="2014-02" db="EMBL/GenBank/DDBJ databases">
        <title>The small core and large imbalanced accessory genome model reveals a collaborative survival strategy of Sorangium cellulosum strains in nature.</title>
        <authorList>
            <person name="Han K."/>
            <person name="Peng R."/>
            <person name="Blom J."/>
            <person name="Li Y.-Z."/>
        </authorList>
    </citation>
    <scope>NUCLEOTIDE SEQUENCE [LARGE SCALE GENOMIC DNA]</scope>
    <source>
        <strain evidence="4 5">So0008-312</strain>
    </source>
</reference>
<evidence type="ECO:0000256" key="2">
    <source>
        <dbReference type="SAM" id="Phobius"/>
    </source>
</evidence>
<dbReference type="InterPro" id="IPR052754">
    <property type="entry name" value="NTPase_KAP_P-loop"/>
</dbReference>
<accession>A0A150QLQ8</accession>
<evidence type="ECO:0000313" key="5">
    <source>
        <dbReference type="Proteomes" id="UP000075260"/>
    </source>
</evidence>
<dbReference type="Pfam" id="PF07693">
    <property type="entry name" value="KAP_NTPase"/>
    <property type="match status" value="1"/>
</dbReference>
<evidence type="ECO:0000259" key="3">
    <source>
        <dbReference type="Pfam" id="PF07693"/>
    </source>
</evidence>
<dbReference type="EMBL" id="JEMA01000516">
    <property type="protein sequence ID" value="KYF68935.1"/>
    <property type="molecule type" value="Genomic_DNA"/>
</dbReference>
<feature type="domain" description="KAP NTPase" evidence="3">
    <location>
        <begin position="721"/>
        <end position="1012"/>
    </location>
</feature>
<feature type="transmembrane region" description="Helical" evidence="2">
    <location>
        <begin position="823"/>
        <end position="841"/>
    </location>
</feature>
<feature type="compositionally biased region" description="Low complexity" evidence="1">
    <location>
        <begin position="1156"/>
        <end position="1169"/>
    </location>
</feature>
<name>A0A150QLQ8_SORCE</name>
<dbReference type="SUPFAM" id="SSF52540">
    <property type="entry name" value="P-loop containing nucleoside triphosphate hydrolases"/>
    <property type="match status" value="1"/>
</dbReference>
<feature type="transmembrane region" description="Helical" evidence="2">
    <location>
        <begin position="853"/>
        <end position="871"/>
    </location>
</feature>
<dbReference type="InterPro" id="IPR011047">
    <property type="entry name" value="Quinoprotein_ADH-like_sf"/>
</dbReference>